<reference evidence="2" key="1">
    <citation type="submission" date="2019-11" db="EMBL/GenBank/DDBJ databases">
        <authorList>
            <person name="Feng L."/>
        </authorList>
    </citation>
    <scope>NUCLEOTIDE SEQUENCE</scope>
    <source>
        <strain evidence="2">AodontolyticusLFYP35</strain>
    </source>
</reference>
<keyword evidence="1" id="KW-1133">Transmembrane helix</keyword>
<gene>
    <name evidence="2" type="ORF">AOLFYP35_00365</name>
</gene>
<dbReference type="EMBL" id="CACRSM010000002">
    <property type="protein sequence ID" value="VYS80438.1"/>
    <property type="molecule type" value="Genomic_DNA"/>
</dbReference>
<evidence type="ECO:0000313" key="2">
    <source>
        <dbReference type="EMBL" id="VYS80438.1"/>
    </source>
</evidence>
<dbReference type="AlphaFoldDB" id="A0A6N2RJ24"/>
<sequence>MLPFFFLATTVCLLIGLGFAIYGRNSQCLIFVRAIGYLTESAIVNAILMLILVSLFGSLILLLPSSLWGSENLLDDTASTFSTGLGKFRAGTFLLMTLTLMMAAALIQIYIHRFLSKHFTFLTVSSKTYQIAEYIIQWTTIFLAAYQFFFNGLRDLVTSIWSQNEASYMFKIVLSPENINLILQPVLFSTWIMVVIESLYARRLASIEKDAERGGARLGSTGQS</sequence>
<feature type="transmembrane region" description="Helical" evidence="1">
    <location>
        <begin position="88"/>
        <end position="111"/>
    </location>
</feature>
<keyword evidence="1" id="KW-0472">Membrane</keyword>
<feature type="transmembrane region" description="Helical" evidence="1">
    <location>
        <begin position="6"/>
        <end position="23"/>
    </location>
</feature>
<feature type="transmembrane region" description="Helical" evidence="1">
    <location>
        <begin position="43"/>
        <end position="68"/>
    </location>
</feature>
<keyword evidence="1" id="KW-0812">Transmembrane</keyword>
<name>A0A6N2RJ24_9ACTO</name>
<feature type="transmembrane region" description="Helical" evidence="1">
    <location>
        <begin position="131"/>
        <end position="149"/>
    </location>
</feature>
<organism evidence="2">
    <name type="scientific">Schaalia odontolytica</name>
    <dbReference type="NCBI Taxonomy" id="1660"/>
    <lineage>
        <taxon>Bacteria</taxon>
        <taxon>Bacillati</taxon>
        <taxon>Actinomycetota</taxon>
        <taxon>Actinomycetes</taxon>
        <taxon>Actinomycetales</taxon>
        <taxon>Actinomycetaceae</taxon>
        <taxon>Schaalia</taxon>
    </lineage>
</organism>
<protein>
    <submittedName>
        <fullName evidence="2">Uncharacterized protein</fullName>
    </submittedName>
</protein>
<proteinExistence type="predicted"/>
<evidence type="ECO:0000256" key="1">
    <source>
        <dbReference type="SAM" id="Phobius"/>
    </source>
</evidence>
<feature type="transmembrane region" description="Helical" evidence="1">
    <location>
        <begin position="179"/>
        <end position="200"/>
    </location>
</feature>
<accession>A0A6N2RJ24</accession>